<dbReference type="Gene3D" id="3.80.10.10">
    <property type="entry name" value="Ribonuclease Inhibitor"/>
    <property type="match status" value="2"/>
</dbReference>
<dbReference type="Proteomes" id="UP001244443">
    <property type="component" value="Chromosome"/>
</dbReference>
<dbReference type="InterPro" id="IPR014756">
    <property type="entry name" value="Ig_E-set"/>
</dbReference>
<evidence type="ECO:0000256" key="2">
    <source>
        <dbReference type="SAM" id="SignalP"/>
    </source>
</evidence>
<dbReference type="InterPro" id="IPR028994">
    <property type="entry name" value="Integrin_alpha_N"/>
</dbReference>
<dbReference type="InterPro" id="IPR013783">
    <property type="entry name" value="Ig-like_fold"/>
</dbReference>
<dbReference type="PANTHER" id="PTHR46580">
    <property type="entry name" value="SENSOR KINASE-RELATED"/>
    <property type="match status" value="1"/>
</dbReference>
<dbReference type="InterPro" id="IPR032675">
    <property type="entry name" value="LRR_dom_sf"/>
</dbReference>
<dbReference type="SMART" id="SM00060">
    <property type="entry name" value="FN3"/>
    <property type="match status" value="2"/>
</dbReference>
<dbReference type="SUPFAM" id="SSF81296">
    <property type="entry name" value="E set domains"/>
    <property type="match status" value="1"/>
</dbReference>
<dbReference type="Pfam" id="PF13517">
    <property type="entry name" value="FG-GAP_3"/>
    <property type="match status" value="1"/>
</dbReference>
<dbReference type="SUPFAM" id="SSF49265">
    <property type="entry name" value="Fibronectin type III"/>
    <property type="match status" value="1"/>
</dbReference>
<evidence type="ECO:0000259" key="3">
    <source>
        <dbReference type="PROSITE" id="PS50853"/>
    </source>
</evidence>
<dbReference type="SUPFAM" id="SSF48726">
    <property type="entry name" value="Immunoglobulin"/>
    <property type="match status" value="1"/>
</dbReference>
<dbReference type="Pfam" id="PF18962">
    <property type="entry name" value="Por_Secre_tail"/>
    <property type="match status" value="1"/>
</dbReference>
<proteinExistence type="predicted"/>
<dbReference type="PROSITE" id="PS51450">
    <property type="entry name" value="LRR"/>
    <property type="match status" value="1"/>
</dbReference>
<dbReference type="SUPFAM" id="SSF49478">
    <property type="entry name" value="Cna protein B-type domain"/>
    <property type="match status" value="1"/>
</dbReference>
<sequence>MKTFIVLLLASIFFQFIAIGNNTSELNSGSSGVMTYSEPIIIEKGRTAHDKGFLSDKGFDVADPIPSPDVQVSSTTQNSILLSLNNSTATEFDFNILVSADSFSTFLPLYNPAIVSSLNTSFEITGLNTGQDYFIKIWGERIGNENSDTLIIQTQTNPFFINSIADGDWSDPSIWAGGVVPPADSAVNIYHKVTINSGENILIDEVNIVGNFEETPHTGIWINDGNLTIDNNLKISDVFGAQISDSVGVFITANPLNQASLVVGNNFIIDKNEILSDTPLRLEGFNNGDSLLIKVGGNMDIRQLGSALSPFMGNYLNLQNVTLDVSGRLTFFNDRTNSAQFYKSNIFNSKVFVGSFQMDAIQQTNEEFQVNFTGNTEMFVYFDFLRNGAGGKINFQDQSILHMVGNGYQQLSGFGIAQDSIIYNDLIINLADEPNSDSRTRVEISASYGETISQLYIKNELNFINGVIRGFDLYEGFQREVIIGSNGSVSGIQKDSYVQAPLGKIGNTPFTFAVGNGTGLKQIRINNNEDFQQTDLVRVNPISNYCGEFDTLFISSGLARDRFKDTWEITSSLTDVNVDASFEPIIYDLIEEGITNLDSLALVNFQNGSVLGISSSTDSSFVSGVQYSFALADTARLGLASTSVNQNPFYYRKEIVSYSQNSAAPGESVTLNLSGNFGPVIQSVYFGSKSSNVVSSTENSVTVTVPFGAQSGQLKAVANDGKIYYSRRNFTVSNSTIISNLNAAFDTLTVVGNVNGSAPLGQSTLKLGTIDADNTIDAVITTASYDSVAYFRNLEGQTTYEPFNLIVEGNQLNPTDIDLELSNISGNPVFDFVLSFSFSSINSIIYFQNDGNGNFTNLGDGANDPNINYNDFDLRDLDYDGFTDIIYPIYDFSEGINSNIAVANIISSGENCSPYASIPPAFGTAFNQEITDLNPVFFTESQNDLELNYIDLDSGYLSNTNFFSQSNSSFRSNFAVGEIFQSIVVSPDGDGLDNIVSSNFINNEIRIFDGTSYSFVALSFAPAVMVAEDMDGDGLQDLVISDYNNPAIHILLNDGAGSFAESNTYNYPGSKISGLAVADLNADEVKDIIMLRENGDLAVAYFSPQSTEVNPPSVSLSNLNSNGFSLNWSAVNDAVNYKVYIGRDNNPNTLSSGDSTITVFSDSLTYVAPEYSELYFYAVKAYTNSGDSSNYSAVNSIKLPVSNYLESDSLAMVALYDSLDGANWTSSTNWLTGKLNTWEGLSMKNDSLFAINLSNKQLSGALPAELGSLNFVNQINLASNNITSILSLVPISAQLNSFNVSSNRLTFEQLQAYRSISDFSYSNQDTSYVIPESYIDFLAAEVSLEVSAPASSNTFQWFKDSTAIAGATDSILTFGSVARSDEGNYYVEVSNSLFPGLILNSNITNLKVSSLERDIAALKKLYESTGGENWSTIVWDTTANNPETWSDDPNDIIVQDNRVVEINLPENNLTGSVPEEIAEILGLRVLDVSNNAIENLADLSTLPILETLNVSGNALGFDDLEPQVVVPSFNFENQANFGVTEDKRFPHGSSFLIDYLVQGSANTYQWYKDGTLVNGKDSSSILYDSITYELMGSYQLEVGNEMLNILSPDFRIKSNPVNIIATANLSGLMFDTNEFPTESGKVHLFKFQEGEQYDSVQMANGEYFVNLKAGGVFDILNLDLGDYILYVDNNESDYPNLINTYYPNTIDWELAEVIQHRSDQDGLSVTMEGEPQELNGTSRFSGYFEEVFGEEERMLPRRRVKGAGVSVRRLTGSSREISFRTVMEEGELVAYLETDENGEFIIPNLPAGKYTVKFDRPGVPMDEDSDIVFELTGEDQEALEISATSENGKISVKRVRYTANNPNKFLEVKLFPNPAKDKIEVISLADISKISLLSAEGKLIQSINEKNVNNKYEFNLSNQAPGIYFIQIISTNGINGIYKVIKE</sequence>
<evidence type="ECO:0000313" key="5">
    <source>
        <dbReference type="Proteomes" id="UP001244443"/>
    </source>
</evidence>
<dbReference type="SUPFAM" id="SSF52047">
    <property type="entry name" value="RNI-like"/>
    <property type="match status" value="1"/>
</dbReference>
<reference evidence="4" key="1">
    <citation type="submission" date="2023-08" db="EMBL/GenBank/DDBJ databases">
        <title>Comparative genomics and taxonomic characterization of three novel marine species of genus Marivirga.</title>
        <authorList>
            <person name="Muhammad N."/>
            <person name="Kim S.-G."/>
        </authorList>
    </citation>
    <scope>NUCLEOTIDE SEQUENCE [LARGE SCALE GENOMIC DNA]</scope>
    <source>
        <strain evidence="4">ABR2-2</strain>
    </source>
</reference>
<organism evidence="4 5">
    <name type="scientific">Marivirga arenosa</name>
    <dbReference type="NCBI Taxonomy" id="3059076"/>
    <lineage>
        <taxon>Bacteria</taxon>
        <taxon>Pseudomonadati</taxon>
        <taxon>Bacteroidota</taxon>
        <taxon>Cytophagia</taxon>
        <taxon>Cytophagales</taxon>
        <taxon>Marivirgaceae</taxon>
        <taxon>Marivirga</taxon>
    </lineage>
</organism>
<dbReference type="PANTHER" id="PTHR46580:SF4">
    <property type="entry name" value="ATP_GTP-BINDING PROTEIN"/>
    <property type="match status" value="1"/>
</dbReference>
<dbReference type="RefSeq" id="WP_308355971.1">
    <property type="nucleotide sequence ID" value="NZ_CP129970.2"/>
</dbReference>
<feature type="signal peptide" evidence="2">
    <location>
        <begin position="1"/>
        <end position="20"/>
    </location>
</feature>
<dbReference type="InterPro" id="IPR001611">
    <property type="entry name" value="Leu-rich_rpt"/>
</dbReference>
<name>A0AA51N4T0_9BACT</name>
<dbReference type="Gene3D" id="2.60.40.10">
    <property type="entry name" value="Immunoglobulins"/>
    <property type="match status" value="4"/>
</dbReference>
<gene>
    <name evidence="4" type="ORF">QYS48_31930</name>
</gene>
<dbReference type="InterPro" id="IPR013517">
    <property type="entry name" value="FG-GAP"/>
</dbReference>
<dbReference type="NCBIfam" id="TIGR04183">
    <property type="entry name" value="Por_Secre_tail"/>
    <property type="match status" value="1"/>
</dbReference>
<keyword evidence="1 2" id="KW-0732">Signal</keyword>
<evidence type="ECO:0000256" key="1">
    <source>
        <dbReference type="ARBA" id="ARBA00022729"/>
    </source>
</evidence>
<feature type="domain" description="Fibronectin type-III" evidence="3">
    <location>
        <begin position="1110"/>
        <end position="1202"/>
    </location>
</feature>
<keyword evidence="5" id="KW-1185">Reference proteome</keyword>
<dbReference type="PROSITE" id="PS50853">
    <property type="entry name" value="FN3"/>
    <property type="match status" value="1"/>
</dbReference>
<dbReference type="InterPro" id="IPR036179">
    <property type="entry name" value="Ig-like_dom_sf"/>
</dbReference>
<protein>
    <submittedName>
        <fullName evidence="4">FG-GAP-like repeat-containing protein</fullName>
    </submittedName>
</protein>
<dbReference type="InterPro" id="IPR003961">
    <property type="entry name" value="FN3_dom"/>
</dbReference>
<accession>A0AA51N4T0</accession>
<feature type="chain" id="PRO_5041443121" evidence="2">
    <location>
        <begin position="21"/>
        <end position="1943"/>
    </location>
</feature>
<dbReference type="SUPFAM" id="SSF69318">
    <property type="entry name" value="Integrin alpha N-terminal domain"/>
    <property type="match status" value="1"/>
</dbReference>
<dbReference type="InterPro" id="IPR026444">
    <property type="entry name" value="Secre_tail"/>
</dbReference>
<dbReference type="InterPro" id="IPR036116">
    <property type="entry name" value="FN3_sf"/>
</dbReference>
<evidence type="ECO:0000313" key="4">
    <source>
        <dbReference type="EMBL" id="WMN06219.1"/>
    </source>
</evidence>
<dbReference type="EMBL" id="CP129970">
    <property type="protein sequence ID" value="WMN06219.1"/>
    <property type="molecule type" value="Genomic_DNA"/>
</dbReference>